<name>A0ABS9KMK9_9BACT</name>
<protein>
    <recommendedName>
        <fullName evidence="4">VCBS repeat-containing protein</fullName>
    </recommendedName>
</protein>
<evidence type="ECO:0008006" key="4">
    <source>
        <dbReference type="Google" id="ProtNLM"/>
    </source>
</evidence>
<evidence type="ECO:0000313" key="3">
    <source>
        <dbReference type="Proteomes" id="UP001165367"/>
    </source>
</evidence>
<accession>A0ABS9KMK9</accession>
<organism evidence="2 3">
    <name type="scientific">Terrimonas ginsenosidimutans</name>
    <dbReference type="NCBI Taxonomy" id="2908004"/>
    <lineage>
        <taxon>Bacteria</taxon>
        <taxon>Pseudomonadati</taxon>
        <taxon>Bacteroidota</taxon>
        <taxon>Chitinophagia</taxon>
        <taxon>Chitinophagales</taxon>
        <taxon>Chitinophagaceae</taxon>
        <taxon>Terrimonas</taxon>
    </lineage>
</organism>
<dbReference type="RefSeq" id="WP_237868900.1">
    <property type="nucleotide sequence ID" value="NZ_JAKLTR010000002.1"/>
</dbReference>
<proteinExistence type="predicted"/>
<evidence type="ECO:0000256" key="1">
    <source>
        <dbReference type="SAM" id="SignalP"/>
    </source>
</evidence>
<dbReference type="PROSITE" id="PS51257">
    <property type="entry name" value="PROKAR_LIPOPROTEIN"/>
    <property type="match status" value="1"/>
</dbReference>
<gene>
    <name evidence="2" type="ORF">LZZ85_04625</name>
</gene>
<evidence type="ECO:0000313" key="2">
    <source>
        <dbReference type="EMBL" id="MCG2613549.1"/>
    </source>
</evidence>
<dbReference type="EMBL" id="JAKLTR010000002">
    <property type="protein sequence ID" value="MCG2613549.1"/>
    <property type="molecule type" value="Genomic_DNA"/>
</dbReference>
<reference evidence="2" key="1">
    <citation type="submission" date="2022-01" db="EMBL/GenBank/DDBJ databases">
        <authorList>
            <person name="Jo J.-H."/>
            <person name="Im W.-T."/>
        </authorList>
    </citation>
    <scope>NUCLEOTIDE SEQUENCE</scope>
    <source>
        <strain evidence="2">NA20</strain>
    </source>
</reference>
<keyword evidence="1" id="KW-0732">Signal</keyword>
<dbReference type="Proteomes" id="UP001165367">
    <property type="component" value="Unassembled WGS sequence"/>
</dbReference>
<feature type="signal peptide" evidence="1">
    <location>
        <begin position="1"/>
        <end position="24"/>
    </location>
</feature>
<feature type="chain" id="PRO_5046112719" description="VCBS repeat-containing protein" evidence="1">
    <location>
        <begin position="25"/>
        <end position="217"/>
    </location>
</feature>
<sequence>MKNILKISNSFRCLIGGAALVLSACGNETPADKNTRTDSLDATVIRNDSTPPVATDTTSAEHFPHTDTATIALIKNALTTHLLTEDLPAIPGNQRNFMYSRIDLNNDNHPEIFVGMTGAYFCGTGGCTAFLLDYKGKLITRFTVAEFPIVVRPHSTNGWRDLLIGTAATHPSLHLVKWNGKKYPGNPSLAPIFSEVPSEHSARILTCKDHAEHWFQF</sequence>
<comment type="caution">
    <text evidence="2">The sequence shown here is derived from an EMBL/GenBank/DDBJ whole genome shotgun (WGS) entry which is preliminary data.</text>
</comment>
<keyword evidence="3" id="KW-1185">Reference proteome</keyword>